<keyword evidence="12" id="KW-1185">Reference proteome</keyword>
<evidence type="ECO:0000256" key="4">
    <source>
        <dbReference type="ARBA" id="ARBA00020295"/>
    </source>
</evidence>
<comment type="catalytic activity">
    <reaction evidence="1 10">
        <text>Transfers a segment of a (1-&gt;4)-alpha-D-glucan to a new position in an acceptor, which may be glucose or a (1-&gt;4)-alpha-D-glucan.</text>
        <dbReference type="EC" id="2.4.1.25"/>
    </reaction>
</comment>
<comment type="caution">
    <text evidence="11">The sequence shown here is derived from an EMBL/GenBank/DDBJ whole genome shotgun (WGS) entry which is preliminary data.</text>
</comment>
<keyword evidence="6 10" id="KW-0808">Transferase</keyword>
<dbReference type="EMBL" id="ACRF02000003">
    <property type="protein sequence ID" value="EEW92489.1"/>
    <property type="molecule type" value="Genomic_DNA"/>
</dbReference>
<accession>D0BMZ9</accession>
<comment type="similarity">
    <text evidence="2 10">Belongs to the disproportionating enzyme family.</text>
</comment>
<dbReference type="InterPro" id="IPR003385">
    <property type="entry name" value="Glyco_hydro_77"/>
</dbReference>
<evidence type="ECO:0000256" key="7">
    <source>
        <dbReference type="ARBA" id="ARBA00023277"/>
    </source>
</evidence>
<dbReference type="GO" id="GO:0005975">
    <property type="term" value="P:carbohydrate metabolic process"/>
    <property type="evidence" value="ECO:0007669"/>
    <property type="project" value="InterPro"/>
</dbReference>
<dbReference type="eggNOG" id="COG1640">
    <property type="taxonomic scope" value="Bacteria"/>
</dbReference>
<evidence type="ECO:0000256" key="3">
    <source>
        <dbReference type="ARBA" id="ARBA00012560"/>
    </source>
</evidence>
<evidence type="ECO:0000313" key="11">
    <source>
        <dbReference type="EMBL" id="EEW92489.1"/>
    </source>
</evidence>
<reference evidence="11" key="1">
    <citation type="submission" date="2009-09" db="EMBL/GenBank/DDBJ databases">
        <authorList>
            <consortium name="The Broad Institute Genome Sequencing Platform"/>
            <person name="Ward D."/>
            <person name="Feldgarden M."/>
            <person name="Earl A."/>
            <person name="Young S.K."/>
            <person name="Zeng Q."/>
            <person name="Koehrsen M."/>
            <person name="Alvarado L."/>
            <person name="Berlin A."/>
            <person name="Bochicchio J."/>
            <person name="Borenstein D."/>
            <person name="Chapman S.B."/>
            <person name="Chen Z."/>
            <person name="Engels R."/>
            <person name="Freedman E."/>
            <person name="Gellesch M."/>
            <person name="Goldberg J."/>
            <person name="Griggs A."/>
            <person name="Gujja S."/>
            <person name="Heilman E."/>
            <person name="Heiman D."/>
            <person name="Hepburn T."/>
            <person name="Howarth C."/>
            <person name="Jen D."/>
            <person name="Larson L."/>
            <person name="Lewis B."/>
            <person name="Mehta T."/>
            <person name="Park D."/>
            <person name="Pearson M."/>
            <person name="Roberts A."/>
            <person name="Saif S."/>
            <person name="Shea T."/>
            <person name="Shenoy N."/>
            <person name="Sisk P."/>
            <person name="Stolte C."/>
            <person name="Sykes S."/>
            <person name="Thomson T."/>
            <person name="Walk T."/>
            <person name="White J."/>
            <person name="Yandava C."/>
            <person name="Sibley C.D."/>
            <person name="Field T.R."/>
            <person name="Grinwis M."/>
            <person name="Eshaghurshan C.S."/>
            <person name="Surette M.G."/>
            <person name="Haas B."/>
            <person name="Nusbaum C."/>
            <person name="Birren B."/>
        </authorList>
    </citation>
    <scope>NUCLEOTIDE SEQUENCE [LARGE SCALE GENOMIC DNA]</scope>
    <source>
        <strain evidence="11">ATCC 700633</strain>
    </source>
</reference>
<dbReference type="SUPFAM" id="SSF51445">
    <property type="entry name" value="(Trans)glycosidases"/>
    <property type="match status" value="1"/>
</dbReference>
<dbReference type="EC" id="2.4.1.25" evidence="3 10"/>
<protein>
    <recommendedName>
        <fullName evidence="4 10">4-alpha-glucanotransferase</fullName>
        <ecNumber evidence="3 10">2.4.1.25</ecNumber>
    </recommendedName>
    <alternativeName>
        <fullName evidence="8 10">Amylomaltase</fullName>
    </alternativeName>
    <alternativeName>
        <fullName evidence="9 10">Disproportionating enzyme</fullName>
    </alternativeName>
</protein>
<dbReference type="Proteomes" id="UP000002939">
    <property type="component" value="Unassembled WGS sequence"/>
</dbReference>
<dbReference type="NCBIfam" id="NF011080">
    <property type="entry name" value="PRK14508.1-3"/>
    <property type="match status" value="1"/>
</dbReference>
<dbReference type="NCBIfam" id="NF011078">
    <property type="entry name" value="PRK14508.1-1"/>
    <property type="match status" value="1"/>
</dbReference>
<keyword evidence="5 10" id="KW-0328">Glycosyltransferase</keyword>
<gene>
    <name evidence="11" type="ORF">HMPREF0446_01334</name>
</gene>
<dbReference type="STRING" id="626369.HMPREF0446_01334"/>
<evidence type="ECO:0000256" key="1">
    <source>
        <dbReference type="ARBA" id="ARBA00000439"/>
    </source>
</evidence>
<evidence type="ECO:0000256" key="8">
    <source>
        <dbReference type="ARBA" id="ARBA00031423"/>
    </source>
</evidence>
<dbReference type="InterPro" id="IPR017853">
    <property type="entry name" value="GH"/>
</dbReference>
<evidence type="ECO:0000256" key="6">
    <source>
        <dbReference type="ARBA" id="ARBA00022679"/>
    </source>
</evidence>
<evidence type="ECO:0000313" key="12">
    <source>
        <dbReference type="Proteomes" id="UP000002939"/>
    </source>
</evidence>
<evidence type="ECO:0000256" key="9">
    <source>
        <dbReference type="ARBA" id="ARBA00031501"/>
    </source>
</evidence>
<dbReference type="Gene3D" id="3.20.20.80">
    <property type="entry name" value="Glycosidases"/>
    <property type="match status" value="1"/>
</dbReference>
<dbReference type="NCBIfam" id="TIGR00217">
    <property type="entry name" value="malQ"/>
    <property type="match status" value="1"/>
</dbReference>
<sequence length="498" mass="57351">MKERQSGVLMHISSLPGKYGIGSFGKSAYDFVDFLVRSKQTYWQILPLGTTSYGDSPYQSFSAFAGNTHFLDFDTFVKEGLLTEDELAGNWGDDSTTVDYALVYEKRRPILEKVVQRFLEKEDLTDYHRFVEEKAEWLEPFAEYMAIKESFDMKSWSKWTDEDIKRRKPEALATYREKLADKLEYHRVTQYLFDKQWKALKQYANKHHIQIIGDMPIYVAEDSVEMWATPHYFKTDEVGNAACVAGCPPDGFSPLGQLWGNPIYNWRAMKLDGFTWWIKRLKASFELFDVVRIDHFRGFAAYWEIPAGATDATGGEWVKGPGFDLFEAVKNELGDLPIIAEDLGFMDDAVIELREATGFPGMKILEFGFMGSEPSSTDLPHYYPVNSVSYTGTHDNDTVLGWYESASEEERDFCNRYLNRTEETISYAMLRSLYGSVSKMTIATMQDLLQLDTTARMNIPSTLGGNWVWRMQEGDITQEVEDFLLEITELYDRSNEQL</sequence>
<dbReference type="PANTHER" id="PTHR32438">
    <property type="entry name" value="4-ALPHA-GLUCANOTRANSFERASE DPE1, CHLOROPLASTIC/AMYLOPLASTIC"/>
    <property type="match status" value="1"/>
</dbReference>
<dbReference type="AlphaFoldDB" id="D0BMZ9"/>
<dbReference type="Pfam" id="PF02446">
    <property type="entry name" value="Glyco_hydro_77"/>
    <property type="match status" value="1"/>
</dbReference>
<evidence type="ECO:0000256" key="2">
    <source>
        <dbReference type="ARBA" id="ARBA00005684"/>
    </source>
</evidence>
<evidence type="ECO:0000256" key="5">
    <source>
        <dbReference type="ARBA" id="ARBA00022676"/>
    </source>
</evidence>
<reference evidence="11" key="2">
    <citation type="submission" date="2011-10" db="EMBL/GenBank/DDBJ databases">
        <title>The Genome Sequence of Granulicatella elegans ATCC 700633.</title>
        <authorList>
            <consortium name="The Broad Institute Genome Sequencing Platform"/>
            <consortium name="The Broad Institute Genome Sequencing Center for Infectious Disease"/>
            <person name="Earl A."/>
            <person name="Ward D."/>
            <person name="Feldgarden M."/>
            <person name="Gevers D."/>
            <person name="Sibley C.D."/>
            <person name="Field T.R."/>
            <person name="Grinwis M."/>
            <person name="Eshaghurshan C.S."/>
            <person name="Surette M.G."/>
            <person name="Young S.K."/>
            <person name="Zeng Q."/>
            <person name="Gargeya S."/>
            <person name="Fitzgerald M."/>
            <person name="Haas B."/>
            <person name="Abouelleil A."/>
            <person name="Alvarado L."/>
            <person name="Arachchi H.M."/>
            <person name="Berlin A."/>
            <person name="Brown A."/>
            <person name="Chapman S.B."/>
            <person name="Chen Z."/>
            <person name="Dunbar C."/>
            <person name="Freedman E."/>
            <person name="Gearin G."/>
            <person name="Goldberg J."/>
            <person name="Griggs A."/>
            <person name="Gujja S."/>
            <person name="Heiman D."/>
            <person name="Howarth C."/>
            <person name="Larson L."/>
            <person name="Lui A."/>
            <person name="MacDonald P.J.P."/>
            <person name="Montmayeur A."/>
            <person name="Murphy C."/>
            <person name="Neiman D."/>
            <person name="Pearson M."/>
            <person name="Priest M."/>
            <person name="Roberts A."/>
            <person name="Saif S."/>
            <person name="Shea T."/>
            <person name="Shenoy N."/>
            <person name="Sisk P."/>
            <person name="Stolte C."/>
            <person name="Sykes S."/>
            <person name="Wortman J."/>
            <person name="Nusbaum C."/>
            <person name="Birren B."/>
        </authorList>
    </citation>
    <scope>NUCLEOTIDE SEQUENCE [LARGE SCALE GENOMIC DNA]</scope>
    <source>
        <strain evidence="11">ATCC 700633</strain>
    </source>
</reference>
<proteinExistence type="inferred from homology"/>
<evidence type="ECO:0000256" key="10">
    <source>
        <dbReference type="RuleBase" id="RU361207"/>
    </source>
</evidence>
<dbReference type="GO" id="GO:0004134">
    <property type="term" value="F:4-alpha-glucanotransferase activity"/>
    <property type="evidence" value="ECO:0007669"/>
    <property type="project" value="UniProtKB-EC"/>
</dbReference>
<dbReference type="PANTHER" id="PTHR32438:SF5">
    <property type="entry name" value="4-ALPHA-GLUCANOTRANSFERASE DPE1, CHLOROPLASTIC_AMYLOPLASTIC"/>
    <property type="match status" value="1"/>
</dbReference>
<dbReference type="OrthoDB" id="9811841at2"/>
<keyword evidence="7 10" id="KW-0119">Carbohydrate metabolism</keyword>
<organism evidence="11 12">
    <name type="scientific">Granulicatella elegans ATCC 700633</name>
    <dbReference type="NCBI Taxonomy" id="626369"/>
    <lineage>
        <taxon>Bacteria</taxon>
        <taxon>Bacillati</taxon>
        <taxon>Bacillota</taxon>
        <taxon>Bacilli</taxon>
        <taxon>Lactobacillales</taxon>
        <taxon>Carnobacteriaceae</taxon>
        <taxon>Granulicatella</taxon>
    </lineage>
</organism>
<dbReference type="HOGENOM" id="CLU_014132_1_0_9"/>
<name>D0BMZ9_9LACT</name>